<dbReference type="AlphaFoldDB" id="A0A6G1H8G1"/>
<protein>
    <submittedName>
        <fullName evidence="2">Uncharacterized protein</fullName>
    </submittedName>
</protein>
<feature type="compositionally biased region" description="Polar residues" evidence="1">
    <location>
        <begin position="148"/>
        <end position="160"/>
    </location>
</feature>
<gene>
    <name evidence="2" type="ORF">K402DRAFT_269475</name>
</gene>
<proteinExistence type="predicted"/>
<dbReference type="Proteomes" id="UP000800041">
    <property type="component" value="Unassembled WGS sequence"/>
</dbReference>
<keyword evidence="3" id="KW-1185">Reference proteome</keyword>
<accession>A0A6G1H8G1</accession>
<reference evidence="2" key="1">
    <citation type="journal article" date="2020" name="Stud. Mycol.">
        <title>101 Dothideomycetes genomes: a test case for predicting lifestyles and emergence of pathogens.</title>
        <authorList>
            <person name="Haridas S."/>
            <person name="Albert R."/>
            <person name="Binder M."/>
            <person name="Bloem J."/>
            <person name="Labutti K."/>
            <person name="Salamov A."/>
            <person name="Andreopoulos B."/>
            <person name="Baker S."/>
            <person name="Barry K."/>
            <person name="Bills G."/>
            <person name="Bluhm B."/>
            <person name="Cannon C."/>
            <person name="Castanera R."/>
            <person name="Culley D."/>
            <person name="Daum C."/>
            <person name="Ezra D."/>
            <person name="Gonzalez J."/>
            <person name="Henrissat B."/>
            <person name="Kuo A."/>
            <person name="Liang C."/>
            <person name="Lipzen A."/>
            <person name="Lutzoni F."/>
            <person name="Magnuson J."/>
            <person name="Mondo S."/>
            <person name="Nolan M."/>
            <person name="Ohm R."/>
            <person name="Pangilinan J."/>
            <person name="Park H.-J."/>
            <person name="Ramirez L."/>
            <person name="Alfaro M."/>
            <person name="Sun H."/>
            <person name="Tritt A."/>
            <person name="Yoshinaga Y."/>
            <person name="Zwiers L.-H."/>
            <person name="Turgeon B."/>
            <person name="Goodwin S."/>
            <person name="Spatafora J."/>
            <person name="Crous P."/>
            <person name="Grigoriev I."/>
        </authorList>
    </citation>
    <scope>NUCLEOTIDE SEQUENCE</scope>
    <source>
        <strain evidence="2">CBS 113979</strain>
    </source>
</reference>
<name>A0A6G1H8G1_9PEZI</name>
<evidence type="ECO:0000256" key="1">
    <source>
        <dbReference type="SAM" id="MobiDB-lite"/>
    </source>
</evidence>
<feature type="compositionally biased region" description="Basic residues" evidence="1">
    <location>
        <begin position="91"/>
        <end position="100"/>
    </location>
</feature>
<feature type="region of interest" description="Disordered" evidence="1">
    <location>
        <begin position="144"/>
        <end position="163"/>
    </location>
</feature>
<feature type="compositionally biased region" description="Low complexity" evidence="1">
    <location>
        <begin position="56"/>
        <end position="73"/>
    </location>
</feature>
<organism evidence="2 3">
    <name type="scientific">Aulographum hederae CBS 113979</name>
    <dbReference type="NCBI Taxonomy" id="1176131"/>
    <lineage>
        <taxon>Eukaryota</taxon>
        <taxon>Fungi</taxon>
        <taxon>Dikarya</taxon>
        <taxon>Ascomycota</taxon>
        <taxon>Pezizomycotina</taxon>
        <taxon>Dothideomycetes</taxon>
        <taxon>Pleosporomycetidae</taxon>
        <taxon>Aulographales</taxon>
        <taxon>Aulographaceae</taxon>
    </lineage>
</organism>
<sequence>MKRQQKHFVELLHPNRADIGDNTQTGCSRLTVVLSANKFAITRHRELVAPSPSPFRHPTSPSSSPAPRASTHPQCKPRARAAMPKMTQRASHLHRRRRHRSLRARRPFCLQASDIFEVFCGRTRHTSATRGGWAGRTVDSGSDVLRTDGQSVAPSQQSRRWPTDRERQRAWAVAWVDESSYIRSRWSWE</sequence>
<evidence type="ECO:0000313" key="3">
    <source>
        <dbReference type="Proteomes" id="UP000800041"/>
    </source>
</evidence>
<evidence type="ECO:0000313" key="2">
    <source>
        <dbReference type="EMBL" id="KAF1989299.1"/>
    </source>
</evidence>
<dbReference type="EMBL" id="ML977145">
    <property type="protein sequence ID" value="KAF1989299.1"/>
    <property type="molecule type" value="Genomic_DNA"/>
</dbReference>
<feature type="region of interest" description="Disordered" evidence="1">
    <location>
        <begin position="45"/>
        <end position="100"/>
    </location>
</feature>